<dbReference type="CDD" id="cd03378">
    <property type="entry name" value="beta_CA_cladeC"/>
    <property type="match status" value="1"/>
</dbReference>
<name>A0ABZ2G090_9SPHN</name>
<keyword evidence="4" id="KW-0456">Lyase</keyword>
<dbReference type="SUPFAM" id="SSF53056">
    <property type="entry name" value="beta-carbonic anhydrase, cab"/>
    <property type="match status" value="1"/>
</dbReference>
<evidence type="ECO:0000256" key="5">
    <source>
        <dbReference type="ARBA" id="ARBA00048348"/>
    </source>
</evidence>
<dbReference type="PANTHER" id="PTHR11002:SF79">
    <property type="entry name" value="CARBONIC ANHYDRASE 2"/>
    <property type="match status" value="1"/>
</dbReference>
<dbReference type="Pfam" id="PF00484">
    <property type="entry name" value="Pro_CA"/>
    <property type="match status" value="1"/>
</dbReference>
<dbReference type="InterPro" id="IPR015892">
    <property type="entry name" value="Carbonic_anhydrase_CS"/>
</dbReference>
<dbReference type="Proteomes" id="UP001382935">
    <property type="component" value="Chromosome"/>
</dbReference>
<dbReference type="InterPro" id="IPR001765">
    <property type="entry name" value="Carbonic_anhydrase"/>
</dbReference>
<evidence type="ECO:0000313" key="8">
    <source>
        <dbReference type="Proteomes" id="UP001382935"/>
    </source>
</evidence>
<proteinExistence type="inferred from homology"/>
<dbReference type="Gene3D" id="3.40.1050.10">
    <property type="entry name" value="Carbonic anhydrase"/>
    <property type="match status" value="1"/>
</dbReference>
<dbReference type="EMBL" id="CP145607">
    <property type="protein sequence ID" value="WWM69547.1"/>
    <property type="molecule type" value="Genomic_DNA"/>
</dbReference>
<feature type="chain" id="PRO_5046921314" description="carbonic anhydrase" evidence="6">
    <location>
        <begin position="37"/>
        <end position="249"/>
    </location>
</feature>
<dbReference type="InterPro" id="IPR006311">
    <property type="entry name" value="TAT_signal"/>
</dbReference>
<keyword evidence="6" id="KW-0732">Signal</keyword>
<dbReference type="EC" id="4.2.1.1" evidence="2"/>
<evidence type="ECO:0000256" key="1">
    <source>
        <dbReference type="ARBA" id="ARBA00006217"/>
    </source>
</evidence>
<dbReference type="InterPro" id="IPR036874">
    <property type="entry name" value="Carbonic_anhydrase_sf"/>
</dbReference>
<protein>
    <recommendedName>
        <fullName evidence="2">carbonic anhydrase</fullName>
        <ecNumber evidence="2">4.2.1.1</ecNumber>
    </recommendedName>
</protein>
<reference evidence="7 8" key="1">
    <citation type="submission" date="2024-02" db="EMBL/GenBank/DDBJ databases">
        <title>Full genome sequence of Sphingomonas kaistensis.</title>
        <authorList>
            <person name="Poletto B.L."/>
            <person name="Silva G."/>
            <person name="Galante D."/>
            <person name="Campos K.R."/>
            <person name="Santos M.B.N."/>
            <person name="Sacchi C.T."/>
        </authorList>
    </citation>
    <scope>NUCLEOTIDE SEQUENCE [LARGE SCALE GENOMIC DNA]</scope>
    <source>
        <strain evidence="7 8">MA4R</strain>
    </source>
</reference>
<dbReference type="PROSITE" id="PS51318">
    <property type="entry name" value="TAT"/>
    <property type="match status" value="1"/>
</dbReference>
<dbReference type="SMART" id="SM00947">
    <property type="entry name" value="Pro_CA"/>
    <property type="match status" value="1"/>
</dbReference>
<keyword evidence="8" id="KW-1185">Reference proteome</keyword>
<dbReference type="RefSeq" id="WP_338501699.1">
    <property type="nucleotide sequence ID" value="NZ_CP145607.1"/>
</dbReference>
<accession>A0ABZ2G090</accession>
<dbReference type="PANTHER" id="PTHR11002">
    <property type="entry name" value="CARBONIC ANHYDRASE"/>
    <property type="match status" value="1"/>
</dbReference>
<feature type="signal peptide" evidence="6">
    <location>
        <begin position="1"/>
        <end position="36"/>
    </location>
</feature>
<evidence type="ECO:0000313" key="7">
    <source>
        <dbReference type="EMBL" id="WWM69547.1"/>
    </source>
</evidence>
<evidence type="ECO:0000256" key="6">
    <source>
        <dbReference type="SAM" id="SignalP"/>
    </source>
</evidence>
<gene>
    <name evidence="7" type="ORF">V6R86_02270</name>
</gene>
<comment type="catalytic activity">
    <reaction evidence="5">
        <text>hydrogencarbonate + H(+) = CO2 + H2O</text>
        <dbReference type="Rhea" id="RHEA:10748"/>
        <dbReference type="ChEBI" id="CHEBI:15377"/>
        <dbReference type="ChEBI" id="CHEBI:15378"/>
        <dbReference type="ChEBI" id="CHEBI:16526"/>
        <dbReference type="ChEBI" id="CHEBI:17544"/>
        <dbReference type="EC" id="4.2.1.1"/>
    </reaction>
</comment>
<organism evidence="7 8">
    <name type="scientific">Sphingomonas kaistensis</name>
    <dbReference type="NCBI Taxonomy" id="298708"/>
    <lineage>
        <taxon>Bacteria</taxon>
        <taxon>Pseudomonadati</taxon>
        <taxon>Pseudomonadota</taxon>
        <taxon>Alphaproteobacteria</taxon>
        <taxon>Sphingomonadales</taxon>
        <taxon>Sphingomonadaceae</taxon>
        <taxon>Sphingomonas</taxon>
    </lineage>
</organism>
<evidence type="ECO:0000256" key="4">
    <source>
        <dbReference type="ARBA" id="ARBA00023239"/>
    </source>
</evidence>
<dbReference type="PROSITE" id="PS00704">
    <property type="entry name" value="PROK_CO2_ANHYDRASE_1"/>
    <property type="match status" value="1"/>
</dbReference>
<sequence>MTKFLETDRRTLLGMGMAASAAGAAALTGGSGVAAAAPTAPGAPAKTSLSPAQALARLLEGNRRFVTDQDNKSDISTRRRLALAAGQGPFAALVGCADSRVGPEHLFGVGLGELFIVRTAGNYVDDAGYGSLAYSVAALGVPLIVVLGHERCGAVDAATKLVTDNAQLPPSLSRMVQPILPAVVDARATLRAGGDLVDHAIHQNVRHVVRRLRQSTDPLLADPMRGDKLMVVGAYYDLDTGQVDFFDRV</sequence>
<keyword evidence="3" id="KW-0862">Zinc</keyword>
<evidence type="ECO:0000256" key="3">
    <source>
        <dbReference type="ARBA" id="ARBA00022833"/>
    </source>
</evidence>
<comment type="similarity">
    <text evidence="1">Belongs to the beta-class carbonic anhydrase family.</text>
</comment>
<evidence type="ECO:0000256" key="2">
    <source>
        <dbReference type="ARBA" id="ARBA00012925"/>
    </source>
</evidence>